<dbReference type="Pfam" id="PF07589">
    <property type="entry name" value="PEP-CTERM"/>
    <property type="match status" value="1"/>
</dbReference>
<protein>
    <submittedName>
        <fullName evidence="3">PEP-CTERM sorting domain-containing protein</fullName>
    </submittedName>
</protein>
<dbReference type="KEGG" id="lamb:KBB96_19955"/>
<evidence type="ECO:0000313" key="3">
    <source>
        <dbReference type="EMBL" id="QUE51116.1"/>
    </source>
</evidence>
<feature type="domain" description="Ice-binding protein C-terminal" evidence="2">
    <location>
        <begin position="218"/>
        <end position="240"/>
    </location>
</feature>
<dbReference type="RefSeq" id="WP_211631255.1">
    <property type="nucleotide sequence ID" value="NZ_CP073100.1"/>
</dbReference>
<keyword evidence="4" id="KW-1185">Reference proteome</keyword>
<organism evidence="3 4">
    <name type="scientific">Luteolibacter ambystomatis</name>
    <dbReference type="NCBI Taxonomy" id="2824561"/>
    <lineage>
        <taxon>Bacteria</taxon>
        <taxon>Pseudomonadati</taxon>
        <taxon>Verrucomicrobiota</taxon>
        <taxon>Verrucomicrobiia</taxon>
        <taxon>Verrucomicrobiales</taxon>
        <taxon>Verrucomicrobiaceae</taxon>
        <taxon>Luteolibacter</taxon>
    </lineage>
</organism>
<proteinExistence type="predicted"/>
<name>A0A975G995_9BACT</name>
<dbReference type="AlphaFoldDB" id="A0A975G995"/>
<evidence type="ECO:0000313" key="4">
    <source>
        <dbReference type="Proteomes" id="UP000676169"/>
    </source>
</evidence>
<feature type="chain" id="PRO_5037386819" evidence="1">
    <location>
        <begin position="18"/>
        <end position="240"/>
    </location>
</feature>
<sequence length="240" mass="24147">MKILAPLFLALVAPAGAAVLISTTFTGVTSPSSSVLNNISWTGDSHLGGASSTTVSGAPNYFATPLSNGRVVPNVNVQNATGTAPFAVWTMDFTVNYTLSNAGDSLTLATVDLTGFAYNSGAVIQTAARTTAFSASILNSSLTTTFATGSLQQSIAANAANGAAFSIILAGDTSLDATDLGGTTGSFVLRISGVKPTVTEGGSYDGIDNLALNGSYVAVPEPSAALLGAFGVIGLLRRRR</sequence>
<dbReference type="Proteomes" id="UP000676169">
    <property type="component" value="Chromosome"/>
</dbReference>
<evidence type="ECO:0000256" key="1">
    <source>
        <dbReference type="SAM" id="SignalP"/>
    </source>
</evidence>
<dbReference type="EMBL" id="CP073100">
    <property type="protein sequence ID" value="QUE51116.1"/>
    <property type="molecule type" value="Genomic_DNA"/>
</dbReference>
<feature type="signal peptide" evidence="1">
    <location>
        <begin position="1"/>
        <end position="17"/>
    </location>
</feature>
<reference evidence="3" key="1">
    <citation type="submission" date="2021-04" db="EMBL/GenBank/DDBJ databases">
        <title>Luteolibacter sp. 32A isolated from the skin of an Anderson's salamander (Ambystoma andersonii).</title>
        <authorList>
            <person name="Spergser J."/>
            <person name="Busse H.-J."/>
        </authorList>
    </citation>
    <scope>NUCLEOTIDE SEQUENCE</scope>
    <source>
        <strain evidence="3">32A</strain>
    </source>
</reference>
<evidence type="ECO:0000259" key="2">
    <source>
        <dbReference type="Pfam" id="PF07589"/>
    </source>
</evidence>
<accession>A0A975G995</accession>
<keyword evidence="1" id="KW-0732">Signal</keyword>
<dbReference type="InterPro" id="IPR013424">
    <property type="entry name" value="Ice-binding_C"/>
</dbReference>
<gene>
    <name evidence="3" type="ORF">KBB96_19955</name>
</gene>